<dbReference type="RefSeq" id="WP_408905834.1">
    <property type="nucleotide sequence ID" value="NZ_JAROCE010000004.1"/>
</dbReference>
<comment type="subcellular location">
    <subcellularLocation>
        <location evidence="1">Membrane</location>
        <topology evidence="1">Multi-pass membrane protein</topology>
    </subcellularLocation>
</comment>
<dbReference type="Pfam" id="PF04932">
    <property type="entry name" value="Wzy_C"/>
    <property type="match status" value="1"/>
</dbReference>
<feature type="domain" description="O-antigen ligase-related" evidence="6">
    <location>
        <begin position="209"/>
        <end position="354"/>
    </location>
</feature>
<dbReference type="InterPro" id="IPR007016">
    <property type="entry name" value="O-antigen_ligase-rel_domated"/>
</dbReference>
<dbReference type="PANTHER" id="PTHR37422:SF13">
    <property type="entry name" value="LIPOPOLYSACCHARIDE BIOSYNTHESIS PROTEIN PA4999-RELATED"/>
    <property type="match status" value="1"/>
</dbReference>
<feature type="transmembrane region" description="Helical" evidence="5">
    <location>
        <begin position="72"/>
        <end position="95"/>
    </location>
</feature>
<gene>
    <name evidence="7" type="ORF">P5G46_12570</name>
</gene>
<comment type="caution">
    <text evidence="7">The sequence shown here is derived from an EMBL/GenBank/DDBJ whole genome shotgun (WGS) entry which is preliminary data.</text>
</comment>
<feature type="transmembrane region" description="Helical" evidence="5">
    <location>
        <begin position="225"/>
        <end position="245"/>
    </location>
</feature>
<sequence>MSPAWRAERPDVGAFLASADLARAFTIASFAAVFGASAIRGLAGDVAYATILIGLAVLGGAVLVARRQEFEVLHLAPTTLAVFAAWAGASVLWSTDALLTVAGWAALVVVSILGIVIGHVRDAHQSVRALGDVLRWLLAASLVLEVLSGILWDTPIPFLGIRGDIDELGPVQGLFGSRNDLGVVTVIALLTFLVEWRTRSVSPGTAAGSVILAALLAVLSGSPTIIVVAVTTAVGALALALIRALPPRRRRAAQLSLGGGVIALLALAWAQRSAIAGALDGRSDLSLRTDLWGEILRFSDYRPVAGFGWFGPWAPREAPFSAVNFILGQDHASALNAYLDVLLQLGWAGLLVFLVLCALALARAWLVAGERRSVVHTWAPLTLVALLTVSLFESSVLSGSGLLLLVLCAVRAGQSRSWRERLERRSEATTE</sequence>
<evidence type="ECO:0000256" key="4">
    <source>
        <dbReference type="ARBA" id="ARBA00023136"/>
    </source>
</evidence>
<keyword evidence="3 5" id="KW-1133">Transmembrane helix</keyword>
<evidence type="ECO:0000256" key="3">
    <source>
        <dbReference type="ARBA" id="ARBA00022989"/>
    </source>
</evidence>
<evidence type="ECO:0000313" key="8">
    <source>
        <dbReference type="Proteomes" id="UP001630303"/>
    </source>
</evidence>
<evidence type="ECO:0000313" key="7">
    <source>
        <dbReference type="EMBL" id="MFM2721343.1"/>
    </source>
</evidence>
<feature type="transmembrane region" description="Helical" evidence="5">
    <location>
        <begin position="46"/>
        <end position="65"/>
    </location>
</feature>
<name>A0ABW9GMS2_9MICO</name>
<feature type="transmembrane region" description="Helical" evidence="5">
    <location>
        <begin position="12"/>
        <end position="34"/>
    </location>
</feature>
<evidence type="ECO:0000256" key="1">
    <source>
        <dbReference type="ARBA" id="ARBA00004141"/>
    </source>
</evidence>
<feature type="transmembrane region" description="Helical" evidence="5">
    <location>
        <begin position="101"/>
        <end position="121"/>
    </location>
</feature>
<feature type="transmembrane region" description="Helical" evidence="5">
    <location>
        <begin position="397"/>
        <end position="414"/>
    </location>
</feature>
<keyword evidence="8" id="KW-1185">Reference proteome</keyword>
<dbReference type="EMBL" id="JAROCE010000004">
    <property type="protein sequence ID" value="MFM2721343.1"/>
    <property type="molecule type" value="Genomic_DNA"/>
</dbReference>
<feature type="transmembrane region" description="Helical" evidence="5">
    <location>
        <begin position="345"/>
        <end position="366"/>
    </location>
</feature>
<protein>
    <submittedName>
        <fullName evidence="7">O-antigen ligase family protein</fullName>
    </submittedName>
</protein>
<feature type="transmembrane region" description="Helical" evidence="5">
    <location>
        <begin position="201"/>
        <end position="219"/>
    </location>
</feature>
<keyword evidence="7" id="KW-0436">Ligase</keyword>
<proteinExistence type="predicted"/>
<organism evidence="7 8">
    <name type="scientific">Microbacterium mcarthurae</name>
    <dbReference type="NCBI Taxonomy" id="3035918"/>
    <lineage>
        <taxon>Bacteria</taxon>
        <taxon>Bacillati</taxon>
        <taxon>Actinomycetota</taxon>
        <taxon>Actinomycetes</taxon>
        <taxon>Micrococcales</taxon>
        <taxon>Microbacteriaceae</taxon>
        <taxon>Microbacterium</taxon>
    </lineage>
</organism>
<feature type="transmembrane region" description="Helical" evidence="5">
    <location>
        <begin position="133"/>
        <end position="152"/>
    </location>
</feature>
<keyword evidence="2 5" id="KW-0812">Transmembrane</keyword>
<evidence type="ECO:0000256" key="5">
    <source>
        <dbReference type="SAM" id="Phobius"/>
    </source>
</evidence>
<keyword evidence="4 5" id="KW-0472">Membrane</keyword>
<accession>A0ABW9GMS2</accession>
<reference evidence="7 8" key="1">
    <citation type="submission" date="2023-03" db="EMBL/GenBank/DDBJ databases">
        <title>MT1 and MT2 Draft Genomes of Novel Species.</title>
        <authorList>
            <person name="Venkateswaran K."/>
        </authorList>
    </citation>
    <scope>NUCLEOTIDE SEQUENCE [LARGE SCALE GENOMIC DNA]</scope>
    <source>
        <strain evidence="7 8">IF8SW-P5</strain>
    </source>
</reference>
<evidence type="ECO:0000259" key="6">
    <source>
        <dbReference type="Pfam" id="PF04932"/>
    </source>
</evidence>
<evidence type="ECO:0000256" key="2">
    <source>
        <dbReference type="ARBA" id="ARBA00022692"/>
    </source>
</evidence>
<feature type="transmembrane region" description="Helical" evidence="5">
    <location>
        <begin position="172"/>
        <end position="194"/>
    </location>
</feature>
<dbReference type="InterPro" id="IPR051533">
    <property type="entry name" value="WaaL-like"/>
</dbReference>
<feature type="transmembrane region" description="Helical" evidence="5">
    <location>
        <begin position="252"/>
        <end position="270"/>
    </location>
</feature>
<dbReference type="PANTHER" id="PTHR37422">
    <property type="entry name" value="TEICHURONIC ACID BIOSYNTHESIS PROTEIN TUAE"/>
    <property type="match status" value="1"/>
</dbReference>
<feature type="transmembrane region" description="Helical" evidence="5">
    <location>
        <begin position="373"/>
        <end position="391"/>
    </location>
</feature>
<dbReference type="Proteomes" id="UP001630303">
    <property type="component" value="Unassembled WGS sequence"/>
</dbReference>
<dbReference type="GO" id="GO:0016874">
    <property type="term" value="F:ligase activity"/>
    <property type="evidence" value="ECO:0007669"/>
    <property type="project" value="UniProtKB-KW"/>
</dbReference>